<feature type="region of interest" description="Disordered" evidence="1">
    <location>
        <begin position="2415"/>
        <end position="2435"/>
    </location>
</feature>
<proteinExistence type="predicted"/>
<evidence type="ECO:0000259" key="3">
    <source>
        <dbReference type="PROSITE" id="PS50003"/>
    </source>
</evidence>
<dbReference type="Pfam" id="PF06101">
    <property type="entry name" value="Vps62"/>
    <property type="match status" value="3"/>
</dbReference>
<keyword evidence="5" id="KW-1185">Reference proteome</keyword>
<feature type="chain" id="PRO_5043609785" description="PH domain-containing protein" evidence="2">
    <location>
        <begin position="24"/>
        <end position="3751"/>
    </location>
</feature>
<sequence>MPRWTGALLLRLLLCYVTYLKDAIDQIIKFFRSNTVSQKIALDTAAAVQMTIDGVKRTAQQQVNRALKDHSRHPTKLMLDLGNLVIGTKNDYENGSLEELDMYLQFNLVLSDVSAFLVDGDYSWGQFPSNNSAGSSNSNGVSLLPFIDKCGIILTFQQIRLESPSYPSTRLAVRLPSLGFHFSPARYHRLMQVVKIFEEEDSEKSDLFVPWNQADFEGWASLLVFKGLGNREAVWQRRYLCLVGPFLYVLESPSSKSYKQCISLKGKHIYQVPLECVGDSDLVLAVCDSTRANNKVVEDPNALILLFESDDSKKTWQSWLRRAVYRASGSAPVTGLSDTSSESEDSVMEPNGNHDLGDLSNMESIFITGVLDELKVCFSYSYQRDQNIMKVLLTEERRLFEFRAIGGQVELSVRSNDIFIGTVLKSLEIEDLVSGDTMSQPRYLARSFIRSAETLITSDAPGDQSFDGTGSIPSEGDDNFYEAPENLPDSGNLLLKSPSFTRIAGLLPIDGLQTTKKDVALNDSMDSFVKAQIVKYDQNSPLYHNIDMQVTVTLATLSFFCRRPTILAIMEFVNSITIKDESCESFSDSSSTAITNHDTRDDAVDGPQSMAINEPAVKALLGKGKSRVVFNITLNMARAQILLVNEDETKLAILSQDNMLTDIKVFPSSFSIKASLGNLKISDESLPSSHMYFWACDMRNPGGSSFVELVFTSFSADDEDYEGYEYSLYGQLSEVRIVYLNRFIQEVVSYFMGLVPNNSKGVVKLKDQVTNSEKWFTTSDFEGSPAIKLDVSLRKPIILMPRRTDSLDYLKLDIVHITIKSTSHWFGGSRSDINAVHMEVLTVQVEDINLNVGCKGEIGESIIQDVKGVSVVIQRSLRDLLHQIPNVEVAIKMEKLKAALSNREYQIITDCAQSNVSETPHIVPPLNLDSVTSSSEGEAITQDPDGIALPTASGEARVMMKVCVVIDLVELRLHTGVGSDASLATVQITGAWLLYKTNTLGDGFLSATLKGFTVLDDREGTEEQFRLAIGKPENIGSCPVDSGTYDDTQHITDGNVRNLNDINLVPTMLILDAKFSQLLTSVSLCIQRPQLLVALDFLLAVAEFFVPTVSNVLSTEEVKIDAIILNQSTYKQPSTEFSLSPLRPLVVDDERYDHFVYDGNGGILHLKDRRGFYVSGPSTEAILYIGDGKRLQFKNVVIKNGLYLDSCISMGSNSSYSALKEDQVYIADGDEVPDSSSSRKSLNNFPSQTVAVDRSTESIIELQVVGPELTFYNTSENIGGSLMLSNQLLHAQLDGFCRLVLKGDTIEMNANVLGFTMESNGIRILEPFDTSVKYSNASGKTNIHLSVSDIFMNFSFSILRLFLAVEEDILAFLSTTSKKMTVVCSKFDKIGTIKDPSSDQIYAFWRPHAPPGFAVLGDYLTPLDKPPTKTVLAVNTNFSKVKKPLSFKLIWPPLPSGELSFHGANDSDTVPNGVLSDASSCSIWFPEAPAGYVALGCVVCPGREQPPLSSALCISASLVSPCSLRDCIVINNNDQYQSSLAFWRVDNSVGTFLPADPNTFSVMGRAYDLRHIIFGFPEAPAKSSNSLDVQTTDHSHNLQSERSATVNSGRRYEAVASFQLIWWNQGSNSRKRLSIWRPVVPQGMIYFGDIAVKGYEPPNTCIVLHNTEDEDLFKAPVDYQIVGQIKKQRGMESVSFWHPQAPPGFVALGCIACKGKPKPSDFSSLRCIRSDLVTGDQFLEESVWDTSDSKLTSDSFSIWAVGNELGTFLVRGGLKKPPRRFALKLADSNVPSGSDDTVIDAEIRTFSAALFDDYGGLMVPLFNFSSSGIGFSLHGRTDYLNSTVSFSLAARSYNDKYEVWEPLVEPVDGFLRYQYDLNAPSAASQLRLTSTRDLNLNVSVSNANMIIQAYASWNSLIHVPEYRRKREAFSPTDGERSVIDIHHRRTYDIIPQNKLGQDIFIRATESRGLANIIKMSSGDMRPVKVPVSKNMLDSHLKGKLFHKVRTMVTFIIVDGQFPQVRGLTSPHYTLAIRLIPDQSHLGDTLIHQQSARTCGCSSNHLSPELELVKWNEIFFFKVDAPDYYSVELIVTDMGKGVPLGFFSAPLKHIVGNFNDDSYPYDNVTKWTTIELSSADSMANNHKKLCGKIRCAVLLSPRSEGEISDQYDNSKTKSGFIQISPRREGPWTTVRLNYAARAACWRLGNDVVASEVRVRDGNRYVIIRSLVSVHNSTDFALDLCLVSRVSMENISSTDNASTPEGLQSHSNKFQTDEFLETEKYSPSTGWIGSMVQPSQDIIESGEFHQEIPTVELPPGWEWVDDWHLDKASIDTADGWVYAPDAASLKWPESFDPLRFVNYARQRRWVRNRKKSSTIQEIYVGTLKPGDTTPLPLYGLTQPGLYVLCLRPSNVSNPDEYSWSSVVDGSEQPEESGTSKVCPEISVSSLTESQKLLYCSQISGTSSSGSHKLWFCVSIQATEIAKDIHSDPIQDWNLVVKSPLSISNFLPLAAEFSVLEMQESGNFVACSRGVFFPGKTVHVFSADIRKPLYFSLFPQRGWLPIHEAVLLSHPHEVPAKTINLRSSISGRIVQIILEQNSVEDHPLQAKIIRLYAPYWFSIARCPPLTFRLLDIKGKKHTQKIGGPFQSKKNNEVVRVEITEEEIYEGHTIASALNFKMLGLAVSIDQSGKEQFGHVKDLSPLSDMDGSLDLNAYDGDGNCMQFFITTKPCLYQSVPTKVISVRPFMTFTNRLGRDIYIKLCGEDEPKVLHPCDSRISFAYRESDGPNSLQVRLGDTNWSYPIQIVKEDTISLVLRSHNGTRTFLRTEIRGYEEGSRFIIVFRLGSTKGPIRIENSTASKTISIRQSGFGEDTWVRLEPCSTTNFAWEDPYGQRFLEAKIDNDLCTEVWKLDLETTSICSFAEELGLQFHVVEIGDIKIARFSDTRTTDTSLHEQIRSLQLAGNGGHSNLQNTSQNNSASPLELIIEFGVVGVSIIDHRPKEVSYFYFERVFVSYSTGYDGGMTSRFKLILGHVQLDNQLPLTLMPVLLAPEPDSDMHHPVFKMTITMRNENTDGIQVYPYIYIRVTEKCWRLNIHEPIIWALVDVYNNLQLNRLPKSSSVTVVDPEIRIDLIDVSEVRVKVSLETAPAQRPHGVLGVWSPILSAVGNAFKIQVHLRRVMHKDRFMRRSSIVAAIGNRVWRDLIHNPLHLIFSVDVLGMTSSTLASLSKGFAELSTDGQFTHLRSKQVFSRRITGVGDGIIQGTEAFMQGVAFGVSGVVKKPVESARQNGLSGLVHGIGRAFLGVIVQPVSGALDFFSLTVDGIGASCSKCLEVFNSKTTFQRIRNPRAIRVDGILGEYSEREAVGQMILYLAEAHRHFGCTEIFKEPSKFAWSDYYEEHFVVPYQRIVLVTNKRVLLLQCLAPDKMDKKPCKIMWDVPWEELMAVELAKAGHNQPSHLILHLKNFRRSENFVRVIKCRIEEELEAREPQAVGICSAVCKMWKAYQSAMKSLMLKVPSSQRYVYFAWSEADGREKRTLNKAVTRQRELPSYSSASDDRRFVKHSINFSKIWSSEQESRGRCTLCKKQVLEEAGICSIWRPICPDGYVSIGDIAHIGSHPPNVAAVYRKIDKLFALPVGYDLVWRNCLDDYTTPISIWHPRAPEGFVSPGCIAVADSVEPEPDLVHCVAISLAEETEFEEQKVWSAPDSYPWACHIYQVHSEALHFVALRQSKEESEWKPMRVLDDSQPLLQSLNEH</sequence>
<dbReference type="Pfam" id="PF00169">
    <property type="entry name" value="PH"/>
    <property type="match status" value="1"/>
</dbReference>
<dbReference type="PANTHER" id="PTHR16166:SF137">
    <property type="entry name" value="PLECKSTRIN HOMOLOGY (PH) DOMAIN-CONTAINING PROTEIN"/>
    <property type="match status" value="1"/>
</dbReference>
<evidence type="ECO:0000313" key="5">
    <source>
        <dbReference type="Proteomes" id="UP001457282"/>
    </source>
</evidence>
<dbReference type="PROSITE" id="PS50003">
    <property type="entry name" value="PH_DOMAIN"/>
    <property type="match status" value="1"/>
</dbReference>
<dbReference type="InterPro" id="IPR026847">
    <property type="entry name" value="VPS13"/>
</dbReference>
<feature type="domain" description="PH" evidence="3">
    <location>
        <begin position="222"/>
        <end position="325"/>
    </location>
</feature>
<organism evidence="4 5">
    <name type="scientific">Rubus argutus</name>
    <name type="common">Southern blackberry</name>
    <dbReference type="NCBI Taxonomy" id="59490"/>
    <lineage>
        <taxon>Eukaryota</taxon>
        <taxon>Viridiplantae</taxon>
        <taxon>Streptophyta</taxon>
        <taxon>Embryophyta</taxon>
        <taxon>Tracheophyta</taxon>
        <taxon>Spermatophyta</taxon>
        <taxon>Magnoliopsida</taxon>
        <taxon>eudicotyledons</taxon>
        <taxon>Gunneridae</taxon>
        <taxon>Pentapetalae</taxon>
        <taxon>rosids</taxon>
        <taxon>fabids</taxon>
        <taxon>Rosales</taxon>
        <taxon>Rosaceae</taxon>
        <taxon>Rosoideae</taxon>
        <taxon>Rosoideae incertae sedis</taxon>
        <taxon>Rubus</taxon>
    </lineage>
</organism>
<dbReference type="InterPro" id="IPR009291">
    <property type="entry name" value="Vps62"/>
</dbReference>
<dbReference type="GO" id="GO:0045053">
    <property type="term" value="P:protein retention in Golgi apparatus"/>
    <property type="evidence" value="ECO:0007669"/>
    <property type="project" value="TreeGrafter"/>
</dbReference>
<dbReference type="Proteomes" id="UP001457282">
    <property type="component" value="Unassembled WGS sequence"/>
</dbReference>
<protein>
    <recommendedName>
        <fullName evidence="3">PH domain-containing protein</fullName>
    </recommendedName>
</protein>
<keyword evidence="2" id="KW-0732">Signal</keyword>
<feature type="region of interest" description="Disordered" evidence="1">
    <location>
        <begin position="589"/>
        <end position="608"/>
    </location>
</feature>
<dbReference type="Pfam" id="PF25036">
    <property type="entry name" value="VPS13_VAB"/>
    <property type="match status" value="1"/>
</dbReference>
<name>A0AAW1WSJ9_RUBAR</name>
<evidence type="ECO:0000256" key="1">
    <source>
        <dbReference type="SAM" id="MobiDB-lite"/>
    </source>
</evidence>
<dbReference type="InterPro" id="IPR001849">
    <property type="entry name" value="PH_domain"/>
</dbReference>
<dbReference type="SUPFAM" id="SSF50729">
    <property type="entry name" value="PH domain-like"/>
    <property type="match status" value="1"/>
</dbReference>
<comment type="caution">
    <text evidence="4">The sequence shown here is derived from an EMBL/GenBank/DDBJ whole genome shotgun (WGS) entry which is preliminary data.</text>
</comment>
<dbReference type="GO" id="GO:0005737">
    <property type="term" value="C:cytoplasm"/>
    <property type="evidence" value="ECO:0007669"/>
    <property type="project" value="UniProtKB-ARBA"/>
</dbReference>
<gene>
    <name evidence="4" type="ORF">M0R45_024955</name>
</gene>
<evidence type="ECO:0000313" key="4">
    <source>
        <dbReference type="EMBL" id="KAK9927789.1"/>
    </source>
</evidence>
<dbReference type="GO" id="GO:0098588">
    <property type="term" value="C:bounding membrane of organelle"/>
    <property type="evidence" value="ECO:0007669"/>
    <property type="project" value="UniProtKB-ARBA"/>
</dbReference>
<dbReference type="InterPro" id="IPR056748">
    <property type="entry name" value="VPS13-like_C"/>
</dbReference>
<dbReference type="PANTHER" id="PTHR16166">
    <property type="entry name" value="VACUOLAR PROTEIN SORTING-ASSOCIATED PROTEIN VPS13"/>
    <property type="match status" value="1"/>
</dbReference>
<dbReference type="Pfam" id="PF25037">
    <property type="entry name" value="VPS13_C"/>
    <property type="match status" value="1"/>
</dbReference>
<dbReference type="GO" id="GO:0006623">
    <property type="term" value="P:protein targeting to vacuole"/>
    <property type="evidence" value="ECO:0007669"/>
    <property type="project" value="TreeGrafter"/>
</dbReference>
<accession>A0AAW1WSJ9</accession>
<reference evidence="4 5" key="1">
    <citation type="journal article" date="2023" name="G3 (Bethesda)">
        <title>A chromosome-length genome assembly and annotation of blackberry (Rubus argutus, cv. 'Hillquist').</title>
        <authorList>
            <person name="Bruna T."/>
            <person name="Aryal R."/>
            <person name="Dudchenko O."/>
            <person name="Sargent D.J."/>
            <person name="Mead D."/>
            <person name="Buti M."/>
            <person name="Cavallini A."/>
            <person name="Hytonen T."/>
            <person name="Andres J."/>
            <person name="Pham M."/>
            <person name="Weisz D."/>
            <person name="Mascagni F."/>
            <person name="Usai G."/>
            <person name="Natali L."/>
            <person name="Bassil N."/>
            <person name="Fernandez G.E."/>
            <person name="Lomsadze A."/>
            <person name="Armour M."/>
            <person name="Olukolu B."/>
            <person name="Poorten T."/>
            <person name="Britton C."/>
            <person name="Davik J."/>
            <person name="Ashrafi H."/>
            <person name="Aiden E.L."/>
            <person name="Borodovsky M."/>
            <person name="Worthington M."/>
        </authorList>
    </citation>
    <scope>NUCLEOTIDE SEQUENCE [LARGE SCALE GENOMIC DNA]</scope>
    <source>
        <strain evidence="4">PI 553951</strain>
    </source>
</reference>
<dbReference type="SMART" id="SM00233">
    <property type="entry name" value="PH"/>
    <property type="match status" value="1"/>
</dbReference>
<dbReference type="InterPro" id="IPR009543">
    <property type="entry name" value="VPS13_VAB"/>
</dbReference>
<dbReference type="EMBL" id="JBEDUW010000005">
    <property type="protein sequence ID" value="KAK9927789.1"/>
    <property type="molecule type" value="Genomic_DNA"/>
</dbReference>
<feature type="region of interest" description="Disordered" evidence="1">
    <location>
        <begin position="331"/>
        <end position="355"/>
    </location>
</feature>
<feature type="region of interest" description="Disordered" evidence="1">
    <location>
        <begin position="459"/>
        <end position="483"/>
    </location>
</feature>
<feature type="signal peptide" evidence="2">
    <location>
        <begin position="1"/>
        <end position="23"/>
    </location>
</feature>
<evidence type="ECO:0000256" key="2">
    <source>
        <dbReference type="SAM" id="SignalP"/>
    </source>
</evidence>